<dbReference type="KEGG" id="mlr:MELLADRAFT_109233"/>
<dbReference type="OrthoDB" id="2673624at2759"/>
<reference evidence="2" key="1">
    <citation type="journal article" date="2011" name="Proc. Natl. Acad. Sci. U.S.A.">
        <title>Obligate biotrophy features unraveled by the genomic analysis of rust fungi.</title>
        <authorList>
            <person name="Duplessis S."/>
            <person name="Cuomo C.A."/>
            <person name="Lin Y.-C."/>
            <person name="Aerts A."/>
            <person name="Tisserant E."/>
            <person name="Veneault-Fourrey C."/>
            <person name="Joly D.L."/>
            <person name="Hacquard S."/>
            <person name="Amselem J."/>
            <person name="Cantarel B.L."/>
            <person name="Chiu R."/>
            <person name="Coutinho P.M."/>
            <person name="Feau N."/>
            <person name="Field M."/>
            <person name="Frey P."/>
            <person name="Gelhaye E."/>
            <person name="Goldberg J."/>
            <person name="Grabherr M.G."/>
            <person name="Kodira C.D."/>
            <person name="Kohler A."/>
            <person name="Kuees U."/>
            <person name="Lindquist E.A."/>
            <person name="Lucas S.M."/>
            <person name="Mago R."/>
            <person name="Mauceli E."/>
            <person name="Morin E."/>
            <person name="Murat C."/>
            <person name="Pangilinan J.L."/>
            <person name="Park R."/>
            <person name="Pearson M."/>
            <person name="Quesneville H."/>
            <person name="Rouhier N."/>
            <person name="Sakthikumar S."/>
            <person name="Salamov A.A."/>
            <person name="Schmutz J."/>
            <person name="Selles B."/>
            <person name="Shapiro H."/>
            <person name="Tanguay P."/>
            <person name="Tuskan G.A."/>
            <person name="Henrissat B."/>
            <person name="Van de Peer Y."/>
            <person name="Rouze P."/>
            <person name="Ellis J.G."/>
            <person name="Dodds P.N."/>
            <person name="Schein J.E."/>
            <person name="Zhong S."/>
            <person name="Hamelin R.C."/>
            <person name="Grigoriev I.V."/>
            <person name="Szabo L.J."/>
            <person name="Martin F."/>
        </authorList>
    </citation>
    <scope>NUCLEOTIDE SEQUENCE [LARGE SCALE GENOMIC DNA]</scope>
    <source>
        <strain evidence="2">98AG31 / pathotype 3-4-7</strain>
    </source>
</reference>
<gene>
    <name evidence="1" type="ORF">MELLADRAFT_109233</name>
</gene>
<evidence type="ECO:0000313" key="2">
    <source>
        <dbReference type="Proteomes" id="UP000001072"/>
    </source>
</evidence>
<organism evidence="2">
    <name type="scientific">Melampsora larici-populina (strain 98AG31 / pathotype 3-4-7)</name>
    <name type="common">Poplar leaf rust fungus</name>
    <dbReference type="NCBI Taxonomy" id="747676"/>
    <lineage>
        <taxon>Eukaryota</taxon>
        <taxon>Fungi</taxon>
        <taxon>Dikarya</taxon>
        <taxon>Basidiomycota</taxon>
        <taxon>Pucciniomycotina</taxon>
        <taxon>Pucciniomycetes</taxon>
        <taxon>Pucciniales</taxon>
        <taxon>Melampsoraceae</taxon>
        <taxon>Melampsora</taxon>
    </lineage>
</organism>
<keyword evidence="2" id="KW-1185">Reference proteome</keyword>
<dbReference type="Proteomes" id="UP000001072">
    <property type="component" value="Unassembled WGS sequence"/>
</dbReference>
<accession>F4RVT5</accession>
<sequence length="195" mass="22796">MINETDSIPSLMKLSNTNYYEWSHEILAYLMTQNLDQFIQSEIKPTESELEDPHYSIRKKKTSGIIFLSLDQNNRYKIITENLLSDPLKIWLFLKEEYQSKSPSNQGRTYSKLCHLKYVNLDQFIKDTRRCLAYITACDGHKQTLDWMFAAMIVVKLPDSMESTVASLTSHYPMNTKHVLKTLEIYEANMTSHLL</sequence>
<name>F4RVT5_MELLP</name>
<dbReference type="RefSeq" id="XP_007413208.1">
    <property type="nucleotide sequence ID" value="XM_007413146.1"/>
</dbReference>
<protein>
    <recommendedName>
        <fullName evidence="3">Retrotransposon Copia-like N-terminal domain-containing protein</fullName>
    </recommendedName>
</protein>
<dbReference type="VEuPathDB" id="FungiDB:MELLADRAFT_109233"/>
<dbReference type="InParanoid" id="F4RVT5"/>
<dbReference type="GeneID" id="18923698"/>
<dbReference type="AlphaFoldDB" id="F4RVT5"/>
<evidence type="ECO:0008006" key="3">
    <source>
        <dbReference type="Google" id="ProtNLM"/>
    </source>
</evidence>
<evidence type="ECO:0000313" key="1">
    <source>
        <dbReference type="EMBL" id="EGG03414.1"/>
    </source>
</evidence>
<dbReference type="HOGENOM" id="CLU_1396631_0_0_1"/>
<proteinExistence type="predicted"/>
<dbReference type="EMBL" id="GL883124">
    <property type="protein sequence ID" value="EGG03414.1"/>
    <property type="molecule type" value="Genomic_DNA"/>
</dbReference>